<dbReference type="AlphaFoldDB" id="A0A5B7GDM0"/>
<reference evidence="1 2" key="1">
    <citation type="submission" date="2019-05" db="EMBL/GenBank/DDBJ databases">
        <title>Another draft genome of Portunus trituberculatus and its Hox gene families provides insights of decapod evolution.</title>
        <authorList>
            <person name="Jeong J.-H."/>
            <person name="Song I."/>
            <person name="Kim S."/>
            <person name="Choi T."/>
            <person name="Kim D."/>
            <person name="Ryu S."/>
            <person name="Kim W."/>
        </authorList>
    </citation>
    <scope>NUCLEOTIDE SEQUENCE [LARGE SCALE GENOMIC DNA]</scope>
    <source>
        <tissue evidence="1">Muscle</tissue>
    </source>
</reference>
<comment type="caution">
    <text evidence="1">The sequence shown here is derived from an EMBL/GenBank/DDBJ whole genome shotgun (WGS) entry which is preliminary data.</text>
</comment>
<organism evidence="1 2">
    <name type="scientific">Portunus trituberculatus</name>
    <name type="common">Swimming crab</name>
    <name type="synonym">Neptunus trituberculatus</name>
    <dbReference type="NCBI Taxonomy" id="210409"/>
    <lineage>
        <taxon>Eukaryota</taxon>
        <taxon>Metazoa</taxon>
        <taxon>Ecdysozoa</taxon>
        <taxon>Arthropoda</taxon>
        <taxon>Crustacea</taxon>
        <taxon>Multicrustacea</taxon>
        <taxon>Malacostraca</taxon>
        <taxon>Eumalacostraca</taxon>
        <taxon>Eucarida</taxon>
        <taxon>Decapoda</taxon>
        <taxon>Pleocyemata</taxon>
        <taxon>Brachyura</taxon>
        <taxon>Eubrachyura</taxon>
        <taxon>Portunoidea</taxon>
        <taxon>Portunidae</taxon>
        <taxon>Portuninae</taxon>
        <taxon>Portunus</taxon>
    </lineage>
</organism>
<dbReference type="EMBL" id="VSRR010012483">
    <property type="protein sequence ID" value="MPC54594.1"/>
    <property type="molecule type" value="Genomic_DNA"/>
</dbReference>
<dbReference type="Proteomes" id="UP000324222">
    <property type="component" value="Unassembled WGS sequence"/>
</dbReference>
<proteinExistence type="predicted"/>
<evidence type="ECO:0000313" key="2">
    <source>
        <dbReference type="Proteomes" id="UP000324222"/>
    </source>
</evidence>
<accession>A0A5B7GDM0</accession>
<name>A0A5B7GDM0_PORTR</name>
<sequence>MVKTAPDHDGPPRRLHVYHDRPTLQTTAASVFFFTQDFLQETCRKMKYQQKSSKRVPFLQSLTVTQNEKASAPPLKAVDA</sequence>
<evidence type="ECO:0000313" key="1">
    <source>
        <dbReference type="EMBL" id="MPC54594.1"/>
    </source>
</evidence>
<protein>
    <submittedName>
        <fullName evidence="1">Uncharacterized protein</fullName>
    </submittedName>
</protein>
<gene>
    <name evidence="1" type="ORF">E2C01_048517</name>
</gene>
<keyword evidence="2" id="KW-1185">Reference proteome</keyword>